<reference evidence="3" key="1">
    <citation type="submission" date="2019-08" db="EMBL/GenBank/DDBJ databases">
        <title>The genome of the North American firefly Photinus pyralis.</title>
        <authorList>
            <consortium name="Photinus pyralis genome working group"/>
            <person name="Fallon T.R."/>
            <person name="Sander Lower S.E."/>
            <person name="Weng J.-K."/>
        </authorList>
    </citation>
    <scope>NUCLEOTIDE SEQUENCE</scope>
    <source>
        <strain evidence="3">TRF0915ILg1</strain>
        <tissue evidence="3">Whole body</tissue>
    </source>
</reference>
<dbReference type="InterPro" id="IPR031311">
    <property type="entry name" value="CHIT_BIND_RR_consensus"/>
</dbReference>
<evidence type="ECO:0000313" key="4">
    <source>
        <dbReference type="Proteomes" id="UP000801492"/>
    </source>
</evidence>
<dbReference type="AlphaFoldDB" id="A0A8K0CH76"/>
<accession>A0A8K0CH76</accession>
<comment type="caution">
    <text evidence="3">The sequence shown here is derived from an EMBL/GenBank/DDBJ whole genome shotgun (WGS) entry which is preliminary data.</text>
</comment>
<organism evidence="3 4">
    <name type="scientific">Ignelater luminosus</name>
    <name type="common">Cucubano</name>
    <name type="synonym">Pyrophorus luminosus</name>
    <dbReference type="NCBI Taxonomy" id="2038154"/>
    <lineage>
        <taxon>Eukaryota</taxon>
        <taxon>Metazoa</taxon>
        <taxon>Ecdysozoa</taxon>
        <taxon>Arthropoda</taxon>
        <taxon>Hexapoda</taxon>
        <taxon>Insecta</taxon>
        <taxon>Pterygota</taxon>
        <taxon>Neoptera</taxon>
        <taxon>Endopterygota</taxon>
        <taxon>Coleoptera</taxon>
        <taxon>Polyphaga</taxon>
        <taxon>Elateriformia</taxon>
        <taxon>Elateroidea</taxon>
        <taxon>Elateridae</taxon>
        <taxon>Agrypninae</taxon>
        <taxon>Pyrophorini</taxon>
        <taxon>Ignelater</taxon>
    </lineage>
</organism>
<sequence length="156" mass="17438">MTARSRPKERDEDTCFKVVDESRLDVVDMRFDRLLKKPPNQTLICLILLATLALSRSAPQYHKGNVPPPYDASRSATILRHDNNNIGIGNYDFAYQTSDGISREERAELKNVGSANEALVVQGQYSYVGDDGVTYTVNYIADENGYRAIGSHLPKN</sequence>
<dbReference type="PRINTS" id="PR00947">
    <property type="entry name" value="CUTICLE"/>
</dbReference>
<name>A0A8K0CH76_IGNLU</name>
<keyword evidence="1 2" id="KW-0193">Cuticle</keyword>
<evidence type="ECO:0000256" key="2">
    <source>
        <dbReference type="PROSITE-ProRule" id="PRU00497"/>
    </source>
</evidence>
<evidence type="ECO:0000313" key="3">
    <source>
        <dbReference type="EMBL" id="KAF2887225.1"/>
    </source>
</evidence>
<dbReference type="EMBL" id="VTPC01084552">
    <property type="protein sequence ID" value="KAF2887225.1"/>
    <property type="molecule type" value="Genomic_DNA"/>
</dbReference>
<dbReference type="OrthoDB" id="7255276at2759"/>
<proteinExistence type="predicted"/>
<dbReference type="GO" id="GO:0062129">
    <property type="term" value="C:chitin-based extracellular matrix"/>
    <property type="evidence" value="ECO:0007669"/>
    <property type="project" value="TreeGrafter"/>
</dbReference>
<keyword evidence="4" id="KW-1185">Reference proteome</keyword>
<dbReference type="PANTHER" id="PTHR10380:SF218">
    <property type="entry name" value="ADULT CUTICLE PROTEIN 65AA-RELATED"/>
    <property type="match status" value="1"/>
</dbReference>
<dbReference type="PROSITE" id="PS00233">
    <property type="entry name" value="CHIT_BIND_RR_1"/>
    <property type="match status" value="1"/>
</dbReference>
<dbReference type="PROSITE" id="PS51155">
    <property type="entry name" value="CHIT_BIND_RR_2"/>
    <property type="match status" value="1"/>
</dbReference>
<dbReference type="GO" id="GO:0008010">
    <property type="term" value="F:structural constituent of chitin-based larval cuticle"/>
    <property type="evidence" value="ECO:0007669"/>
    <property type="project" value="TreeGrafter"/>
</dbReference>
<dbReference type="PANTHER" id="PTHR10380">
    <property type="entry name" value="CUTICLE PROTEIN"/>
    <property type="match status" value="1"/>
</dbReference>
<dbReference type="InterPro" id="IPR050468">
    <property type="entry name" value="Cuticle_Struct_Prot"/>
</dbReference>
<dbReference type="Proteomes" id="UP000801492">
    <property type="component" value="Unassembled WGS sequence"/>
</dbReference>
<protein>
    <submittedName>
        <fullName evidence="3">Uncharacterized protein</fullName>
    </submittedName>
</protein>
<dbReference type="InterPro" id="IPR000618">
    <property type="entry name" value="Insect_cuticle"/>
</dbReference>
<dbReference type="Pfam" id="PF00379">
    <property type="entry name" value="Chitin_bind_4"/>
    <property type="match status" value="1"/>
</dbReference>
<evidence type="ECO:0000256" key="1">
    <source>
        <dbReference type="ARBA" id="ARBA00022460"/>
    </source>
</evidence>
<gene>
    <name evidence="3" type="ORF">ILUMI_18948</name>
</gene>